<feature type="region of interest" description="Disordered" evidence="1">
    <location>
        <begin position="1098"/>
        <end position="1119"/>
    </location>
</feature>
<dbReference type="EMBL" id="PJQD01000013">
    <property type="protein sequence ID" value="POY75626.1"/>
    <property type="molecule type" value="Genomic_DNA"/>
</dbReference>
<feature type="compositionally biased region" description="Polar residues" evidence="1">
    <location>
        <begin position="570"/>
        <end position="579"/>
    </location>
</feature>
<feature type="compositionally biased region" description="Basic and acidic residues" evidence="1">
    <location>
        <begin position="240"/>
        <end position="249"/>
    </location>
</feature>
<evidence type="ECO:0008006" key="4">
    <source>
        <dbReference type="Google" id="ProtNLM"/>
    </source>
</evidence>
<dbReference type="STRING" id="741276.A0A2S5BFS3"/>
<protein>
    <recommendedName>
        <fullName evidence="4">Frequency clock protein</fullName>
    </recommendedName>
</protein>
<feature type="region of interest" description="Disordered" evidence="1">
    <location>
        <begin position="1"/>
        <end position="262"/>
    </location>
</feature>
<feature type="compositionally biased region" description="Low complexity" evidence="1">
    <location>
        <begin position="588"/>
        <end position="600"/>
    </location>
</feature>
<reference evidence="2 3" key="1">
    <citation type="journal article" date="2018" name="Front. Microbiol.">
        <title>Prospects for Fungal Bioremediation of Acidic Radioactive Waste Sites: Characterization and Genome Sequence of Rhodotorula taiwanensis MD1149.</title>
        <authorList>
            <person name="Tkavc R."/>
            <person name="Matrosova V.Y."/>
            <person name="Grichenko O.E."/>
            <person name="Gostincar C."/>
            <person name="Volpe R.P."/>
            <person name="Klimenkova P."/>
            <person name="Gaidamakova E.K."/>
            <person name="Zhou C.E."/>
            <person name="Stewart B.J."/>
            <person name="Lyman M.G."/>
            <person name="Malfatti S.A."/>
            <person name="Rubinfeld B."/>
            <person name="Courtot M."/>
            <person name="Singh J."/>
            <person name="Dalgard C.L."/>
            <person name="Hamilton T."/>
            <person name="Frey K.G."/>
            <person name="Gunde-Cimerman N."/>
            <person name="Dugan L."/>
            <person name="Daly M.J."/>
        </authorList>
    </citation>
    <scope>NUCLEOTIDE SEQUENCE [LARGE SCALE GENOMIC DNA]</scope>
    <source>
        <strain evidence="2 3">MD1149</strain>
    </source>
</reference>
<dbReference type="GO" id="GO:0007623">
    <property type="term" value="P:circadian rhythm"/>
    <property type="evidence" value="ECO:0007669"/>
    <property type="project" value="InterPro"/>
</dbReference>
<feature type="compositionally biased region" description="Polar residues" evidence="1">
    <location>
        <begin position="1098"/>
        <end position="1118"/>
    </location>
</feature>
<dbReference type="OrthoDB" id="2536795at2759"/>
<dbReference type="AlphaFoldDB" id="A0A2S5BFS3"/>
<feature type="compositionally biased region" description="Basic and acidic residues" evidence="1">
    <location>
        <begin position="89"/>
        <end position="100"/>
    </location>
</feature>
<feature type="compositionally biased region" description="Polar residues" evidence="1">
    <location>
        <begin position="389"/>
        <end position="403"/>
    </location>
</feature>
<feature type="compositionally biased region" description="Low complexity" evidence="1">
    <location>
        <begin position="79"/>
        <end position="88"/>
    </location>
</feature>
<sequence>MSATGLPVAVPPDERPSPRRQFLKLGDNPHGHLLAESEDASDVLEAGGPGPVAIEGPTGPHEGDAPRSNPDALLTTNITDAAMDSSRTSSDRSMKAKGDNSGENGNETDVEDEDGEADDSPATGDSEGIQPASTVQNPPRTSMYPYPTTELHRPYPPSSAEVLLSSATSSSSLDTSEVEDADERRQPGRHQRSLAWPGSPLGPNHRPGAVPPRARRIGALGISVHSDSDPENPNISGLDSFDRRVEHTGDTTSDTRATDLGLSSGDLRQLGGAMAAKRGLPGKTVAETTFRAVVDELAEQNRLMRDRLKRYEAARVPQELKRNRLFEIRFFDGLPADRRAELEEFLGAYVQNLAHADDYAGDNVPQSDAMREHPRPLIRPQVGEDPTLTGPSNSGVEPFSTSGTGQGMRAPPSQPIAVTLQSRPLAHVPITAPSEQAKALEVVRALEELFEHSLYKAEHSGATIESRSENPSSNEAYFANLLSRDFLSRGFVYLNLALTMAHVYRFNVTLGFVQRAVAQFSSRLELSPDGSRVRWTASSPSLGASARLPLADAGIVTNGSAPDTRRESSKSQLSLVGQLSSRTEAESRSTSGSGTGSSTRQPSNILAQSVAPSATTAPTSAPSSGRTSQLKGPPRLRRPTAAVLQPMHYFRAQDNFPRSSTRPPSAPAILDHEHGYRHGPRAMLSPPLEETSSTGSVGQVLSATNLRAHDRLQTGTSPDRVSTERDSRELPSRPTQGVATGPLVFYKTTGFCTDLTKETQPVSPPLVPISLERIKEQEHPILGIAPPAEPASASGSSSFASIDVEMTSGPGASLAISLGQPRSDESGSDSHASSLRRMQASGMTDTIPSDFFTLVVKTRQVTKRPAPDPTPDSADSVVSPSYAGFPFFPAEAKRPRLARHTSSLEVVSLEEIRHQAKSNTRLAYPLGRRTSDSSEELASPEEWSYGQMLTHSNLSKHRQEPEPLRRQYRPVHVPPDLSATPSPPHDDYLISLAAPSHVWAPAESGFHSTGQSGSSAEEVVLRKRRSVFNHLQASTANGSISTGDEQPISLDDARLDSTNTLSLDAKVNIQASKDSEVHDVAGAGRTLGDIIQARRSSSQTNIGTPSLPTIPAAQSPSGVGTDELIAHEEPRRVSGADERSHTVTREKLEAAVTADPTLRKRCYYIGTFFQRYVLVLCARNGWHLRSPRADSLYSVGRIDCNAPANSTAIPYSLASAPVATQA</sequence>
<accession>A0A2S5BFS3</accession>
<dbReference type="GO" id="GO:0005634">
    <property type="term" value="C:nucleus"/>
    <property type="evidence" value="ECO:0007669"/>
    <property type="project" value="InterPro"/>
</dbReference>
<dbReference type="InterPro" id="IPR018554">
    <property type="entry name" value="FRQ"/>
</dbReference>
<dbReference type="GO" id="GO:0005737">
    <property type="term" value="C:cytoplasm"/>
    <property type="evidence" value="ECO:0007669"/>
    <property type="project" value="InterPro"/>
</dbReference>
<feature type="compositionally biased region" description="Polar residues" evidence="1">
    <location>
        <begin position="131"/>
        <end position="140"/>
    </location>
</feature>
<feature type="compositionally biased region" description="Polar residues" evidence="1">
    <location>
        <begin position="690"/>
        <end position="705"/>
    </location>
</feature>
<gene>
    <name evidence="2" type="ORF">BMF94_1248</name>
</gene>
<name>A0A2S5BFS3_9BASI</name>
<feature type="compositionally biased region" description="Basic and acidic residues" evidence="1">
    <location>
        <begin position="721"/>
        <end position="731"/>
    </location>
</feature>
<feature type="region of interest" description="Disordered" evidence="1">
    <location>
        <begin position="556"/>
        <end position="740"/>
    </location>
</feature>
<feature type="compositionally biased region" description="Acidic residues" evidence="1">
    <location>
        <begin position="106"/>
        <end position="119"/>
    </location>
</feature>
<comment type="caution">
    <text evidence="2">The sequence shown here is derived from an EMBL/GenBank/DDBJ whole genome shotgun (WGS) entry which is preliminary data.</text>
</comment>
<feature type="compositionally biased region" description="Low complexity" evidence="1">
    <location>
        <begin position="158"/>
        <end position="175"/>
    </location>
</feature>
<feature type="region of interest" description="Disordered" evidence="1">
    <location>
        <begin position="377"/>
        <end position="414"/>
    </location>
</feature>
<keyword evidence="3" id="KW-1185">Reference proteome</keyword>
<evidence type="ECO:0000256" key="1">
    <source>
        <dbReference type="SAM" id="MobiDB-lite"/>
    </source>
</evidence>
<evidence type="ECO:0000313" key="2">
    <source>
        <dbReference type="EMBL" id="POY75626.1"/>
    </source>
</evidence>
<organism evidence="2 3">
    <name type="scientific">Rhodotorula taiwanensis</name>
    <dbReference type="NCBI Taxonomy" id="741276"/>
    <lineage>
        <taxon>Eukaryota</taxon>
        <taxon>Fungi</taxon>
        <taxon>Dikarya</taxon>
        <taxon>Basidiomycota</taxon>
        <taxon>Pucciniomycotina</taxon>
        <taxon>Microbotryomycetes</taxon>
        <taxon>Sporidiobolales</taxon>
        <taxon>Sporidiobolaceae</taxon>
        <taxon>Rhodotorula</taxon>
    </lineage>
</organism>
<dbReference type="Pfam" id="PF09421">
    <property type="entry name" value="FRQ"/>
    <property type="match status" value="2"/>
</dbReference>
<feature type="region of interest" description="Disordered" evidence="1">
    <location>
        <begin position="815"/>
        <end position="838"/>
    </location>
</feature>
<dbReference type="Proteomes" id="UP000237144">
    <property type="component" value="Unassembled WGS sequence"/>
</dbReference>
<dbReference type="GO" id="GO:0006355">
    <property type="term" value="P:regulation of DNA-templated transcription"/>
    <property type="evidence" value="ECO:0007669"/>
    <property type="project" value="InterPro"/>
</dbReference>
<proteinExistence type="predicted"/>
<evidence type="ECO:0000313" key="3">
    <source>
        <dbReference type="Proteomes" id="UP000237144"/>
    </source>
</evidence>
<feature type="compositionally biased region" description="Low complexity" evidence="1">
    <location>
        <begin position="611"/>
        <end position="624"/>
    </location>
</feature>